<dbReference type="CDD" id="cd01284">
    <property type="entry name" value="Riboflavin_deaminase-reductase"/>
    <property type="match status" value="1"/>
</dbReference>
<dbReference type="Pfam" id="PF00383">
    <property type="entry name" value="dCMP_cyt_deam_1"/>
    <property type="match status" value="1"/>
</dbReference>
<comment type="caution">
    <text evidence="3">The sequence shown here is derived from an EMBL/GenBank/DDBJ whole genome shotgun (WGS) entry which is preliminary data.</text>
</comment>
<evidence type="ECO:0000313" key="4">
    <source>
        <dbReference type="Proteomes" id="UP001530377"/>
    </source>
</evidence>
<feature type="compositionally biased region" description="Acidic residues" evidence="1">
    <location>
        <begin position="388"/>
        <end position="400"/>
    </location>
</feature>
<dbReference type="InterPro" id="IPR016193">
    <property type="entry name" value="Cytidine_deaminase-like"/>
</dbReference>
<name>A0ABD3RA65_9STRA</name>
<feature type="domain" description="CMP/dCMP-type deaminase" evidence="2">
    <location>
        <begin position="108"/>
        <end position="297"/>
    </location>
</feature>
<dbReference type="InterPro" id="IPR035920">
    <property type="entry name" value="YhbY-like_sf"/>
</dbReference>
<organism evidence="3 4">
    <name type="scientific">Cyclostephanos tholiformis</name>
    <dbReference type="NCBI Taxonomy" id="382380"/>
    <lineage>
        <taxon>Eukaryota</taxon>
        <taxon>Sar</taxon>
        <taxon>Stramenopiles</taxon>
        <taxon>Ochrophyta</taxon>
        <taxon>Bacillariophyta</taxon>
        <taxon>Coscinodiscophyceae</taxon>
        <taxon>Thalassiosirophycidae</taxon>
        <taxon>Stephanodiscales</taxon>
        <taxon>Stephanodiscaceae</taxon>
        <taxon>Cyclostephanos</taxon>
    </lineage>
</organism>
<evidence type="ECO:0000313" key="3">
    <source>
        <dbReference type="EMBL" id="KAL3809824.1"/>
    </source>
</evidence>
<reference evidence="3 4" key="1">
    <citation type="submission" date="2024-10" db="EMBL/GenBank/DDBJ databases">
        <title>Updated reference genomes for cyclostephanoid diatoms.</title>
        <authorList>
            <person name="Roberts W.R."/>
            <person name="Alverson A.J."/>
        </authorList>
    </citation>
    <scope>NUCLEOTIDE SEQUENCE [LARGE SCALE GENOMIC DNA]</scope>
    <source>
        <strain evidence="3 4">AJA228-03</strain>
    </source>
</reference>
<evidence type="ECO:0000259" key="2">
    <source>
        <dbReference type="PROSITE" id="PS51747"/>
    </source>
</evidence>
<gene>
    <name evidence="3" type="ORF">ACHAXA_002394</name>
</gene>
<proteinExistence type="predicted"/>
<dbReference type="Proteomes" id="UP001530377">
    <property type="component" value="Unassembled WGS sequence"/>
</dbReference>
<evidence type="ECO:0000256" key="1">
    <source>
        <dbReference type="SAM" id="MobiDB-lite"/>
    </source>
</evidence>
<dbReference type="AlphaFoldDB" id="A0ABD3RA65"/>
<accession>A0ABD3RA65</accession>
<dbReference type="EMBL" id="JALLPB020000372">
    <property type="protein sequence ID" value="KAL3809824.1"/>
    <property type="molecule type" value="Genomic_DNA"/>
</dbReference>
<feature type="region of interest" description="Disordered" evidence="1">
    <location>
        <begin position="72"/>
        <end position="99"/>
    </location>
</feature>
<dbReference type="InterPro" id="IPR002125">
    <property type="entry name" value="CMP_dCMP_dom"/>
</dbReference>
<sequence>MRDTGTVVPSSARLLLRRLVLLRVVISPRAFSAFAFVHNGGYDGGVGTLHPPSPKRHLYSYHVVDGRRRRARAPSWSLEGSAGIDPPPRPPSTTTTTTTTTIRRPLSSADVSHMRRAIDLARIGYGNTYPNPAVGCVLVRHDDDGNDVVVGSGFHPRAGMPHAEAFALFEACGHVDDGVGAARSVMFVSTSKDDDDDHDHDHDDSSSTAKAVLDLLDRYGRTDDDGPHVLLGGIFANVNVTAYVTLEPCCHVGRTPPCASSLIVSGVRRVVIGCVDPNPMVDGGGIGMLADAGIDVRVLGTRNDDDDDDGNVVVVDGETEAIEDSRILLPIGGGETGGKRNLDEIVDGGMRRALRSIAGRMKADGTMRRIDWPGGGTNAGIAKKSRDDEDDEDEDDDDDASSSGGGDVVDFARDVPIEVGLLESIDGYLWDHELVLLRLNNAVGKKKAARVLSGRVAEMLDAHVAQVIGHTALLYRPSIPPILDLNSNEA</sequence>
<keyword evidence="4" id="KW-1185">Reference proteome</keyword>
<feature type="region of interest" description="Disordered" evidence="1">
    <location>
        <begin position="367"/>
        <end position="409"/>
    </location>
</feature>
<protein>
    <recommendedName>
        <fullName evidence="2">CMP/dCMP-type deaminase domain-containing protein</fullName>
    </recommendedName>
</protein>
<dbReference type="Gene3D" id="3.40.140.10">
    <property type="entry name" value="Cytidine Deaminase, domain 2"/>
    <property type="match status" value="1"/>
</dbReference>
<dbReference type="PANTHER" id="PTHR11079:SF162">
    <property type="entry name" value="RIBOFLAVIN BIOSYNTHESIS PROTEIN PYRD, CHLOROPLASTIC"/>
    <property type="match status" value="1"/>
</dbReference>
<dbReference type="PANTHER" id="PTHR11079">
    <property type="entry name" value="CYTOSINE DEAMINASE FAMILY MEMBER"/>
    <property type="match status" value="1"/>
</dbReference>
<dbReference type="PROSITE" id="PS51747">
    <property type="entry name" value="CYT_DCMP_DEAMINASES_2"/>
    <property type="match status" value="1"/>
</dbReference>
<dbReference type="SUPFAM" id="SSF53927">
    <property type="entry name" value="Cytidine deaminase-like"/>
    <property type="match status" value="1"/>
</dbReference>
<dbReference type="Gene3D" id="3.30.110.60">
    <property type="entry name" value="YhbY-like"/>
    <property type="match status" value="1"/>
</dbReference>